<proteinExistence type="predicted"/>
<evidence type="ECO:0000313" key="7">
    <source>
        <dbReference type="EMBL" id="RON41730.1"/>
    </source>
</evidence>
<dbReference type="RefSeq" id="WP_123364657.1">
    <property type="nucleotide sequence ID" value="NZ_MOBO01000002.1"/>
</dbReference>
<dbReference type="AlphaFoldDB" id="A0A423JVK2"/>
<reference evidence="7 8" key="1">
    <citation type="submission" date="2016-10" db="EMBL/GenBank/DDBJ databases">
        <title>Comparative genome analysis of multiple Pseudomonas spp. focuses on biocontrol and plant growth promoting traits.</title>
        <authorList>
            <person name="Tao X.-Y."/>
            <person name="Taylor C.G."/>
        </authorList>
    </citation>
    <scope>NUCLEOTIDE SEQUENCE [LARGE SCALE GENOMIC DNA]</scope>
    <source>
        <strain evidence="7 8">38D4</strain>
    </source>
</reference>
<keyword evidence="4" id="KW-0456">Lyase</keyword>
<dbReference type="PANTHER" id="PTHR39210">
    <property type="entry name" value="HEPARIN-SULFATE LYASE"/>
    <property type="match status" value="1"/>
</dbReference>
<comment type="subcellular location">
    <subcellularLocation>
        <location evidence="1">Periplasm</location>
    </subcellularLocation>
</comment>
<comment type="caution">
    <text evidence="7">The sequence shown here is derived from an EMBL/GenBank/DDBJ whole genome shotgun (WGS) entry which is preliminary data.</text>
</comment>
<evidence type="ECO:0000256" key="2">
    <source>
        <dbReference type="ARBA" id="ARBA00022729"/>
    </source>
</evidence>
<feature type="domain" description="Heparin-sulfate lyase N-terminal" evidence="6">
    <location>
        <begin position="114"/>
        <end position="295"/>
    </location>
</feature>
<dbReference type="InterPro" id="IPR008929">
    <property type="entry name" value="Chondroitin_lyas"/>
</dbReference>
<dbReference type="Gene3D" id="2.70.98.70">
    <property type="match status" value="1"/>
</dbReference>
<protein>
    <submittedName>
        <fullName evidence="7">Heparinase</fullName>
    </submittedName>
</protein>
<keyword evidence="2" id="KW-0732">Signal</keyword>
<dbReference type="Proteomes" id="UP000286351">
    <property type="component" value="Unassembled WGS sequence"/>
</dbReference>
<dbReference type="Gene3D" id="1.50.10.100">
    <property type="entry name" value="Chondroitin AC/alginate lyase"/>
    <property type="match status" value="1"/>
</dbReference>
<dbReference type="EMBL" id="MOBO01000002">
    <property type="protein sequence ID" value="RON41730.1"/>
    <property type="molecule type" value="Genomic_DNA"/>
</dbReference>
<evidence type="ECO:0000313" key="8">
    <source>
        <dbReference type="Proteomes" id="UP000286351"/>
    </source>
</evidence>
<dbReference type="Pfam" id="PF16889">
    <property type="entry name" value="Hepar_II_III_N"/>
    <property type="match status" value="1"/>
</dbReference>
<organism evidence="7 8">
    <name type="scientific">Pseudomonas brassicacearum</name>
    <dbReference type="NCBI Taxonomy" id="930166"/>
    <lineage>
        <taxon>Bacteria</taxon>
        <taxon>Pseudomonadati</taxon>
        <taxon>Pseudomonadota</taxon>
        <taxon>Gammaproteobacteria</taxon>
        <taxon>Pseudomonadales</taxon>
        <taxon>Pseudomonadaceae</taxon>
        <taxon>Pseudomonas</taxon>
    </lineage>
</organism>
<sequence>MGNTLKNRILKLYHTTKMLRSKQIFYRIYYRFAKIKPFRAKGFTRRTDFNITPPPCWSPSRITTDGQFDFMGSKASIDWKNTTLPKIWLYNLHYLDHLSSSDQGVSNSFDTALVNSWITGNPPYTGCGWEPYTLSLRIVNLVKWFNSQSVLDDEWLNSLAMQTHALSEQVEYHILANHLFVNGKALVFSGSFLEGTDADYWLALGLEIMDREVKEQFLADGAHFELSPMYHASLLWDMCDLVNLALHTQLPALKSRLDEWKLVIERGTFWLRSMQHPDGEIPFFNDSAFGIAPSLRDIEQYAGSLNCQPKHDECRAPTISATCHVESGFAAIDFSKGGKALLNFAQIGPTYQPGHTHADTLSFELSLFGQRVFVNSGTSQYGEDSERHRQRSTAAHNTIEVDSENSSEVWAGFRVARRAQVVLDTFEHAGDKVRIRCTHNGYKRLAGKNLHSREWVATTDKLQITDSITGTFERAIARFFLHPEARITHNGEHLAITLPTGEVISVCVQGAASVNVVNSTWHPEFGKSVPNQCIVAELSSKTLITSVTW</sequence>
<dbReference type="GO" id="GO:0016829">
    <property type="term" value="F:lyase activity"/>
    <property type="evidence" value="ECO:0007669"/>
    <property type="project" value="UniProtKB-KW"/>
</dbReference>
<feature type="domain" description="Heparinase II/III-like C-terminal" evidence="5">
    <location>
        <begin position="326"/>
        <end position="548"/>
    </location>
</feature>
<dbReference type="PANTHER" id="PTHR39210:SF1">
    <property type="entry name" value="HEPARIN-SULFATE LYASE"/>
    <property type="match status" value="1"/>
</dbReference>
<dbReference type="InterPro" id="IPR031680">
    <property type="entry name" value="Hepar_II_III_N"/>
</dbReference>
<evidence type="ECO:0000256" key="3">
    <source>
        <dbReference type="ARBA" id="ARBA00022764"/>
    </source>
</evidence>
<dbReference type="GO" id="GO:0042597">
    <property type="term" value="C:periplasmic space"/>
    <property type="evidence" value="ECO:0007669"/>
    <property type="project" value="UniProtKB-SubCell"/>
</dbReference>
<dbReference type="Pfam" id="PF07940">
    <property type="entry name" value="Hepar_II_III_C"/>
    <property type="match status" value="1"/>
</dbReference>
<dbReference type="InterPro" id="IPR012480">
    <property type="entry name" value="Hepar_II_III_C"/>
</dbReference>
<evidence type="ECO:0000256" key="4">
    <source>
        <dbReference type="ARBA" id="ARBA00023239"/>
    </source>
</evidence>
<evidence type="ECO:0000256" key="1">
    <source>
        <dbReference type="ARBA" id="ARBA00004418"/>
    </source>
</evidence>
<evidence type="ECO:0000259" key="5">
    <source>
        <dbReference type="Pfam" id="PF07940"/>
    </source>
</evidence>
<name>A0A423JVK2_9PSED</name>
<evidence type="ECO:0000259" key="6">
    <source>
        <dbReference type="Pfam" id="PF16889"/>
    </source>
</evidence>
<accession>A0A423JVK2</accession>
<gene>
    <name evidence="7" type="ORF">BK664_04045</name>
</gene>
<keyword evidence="3" id="KW-0574">Periplasm</keyword>